<feature type="DNA-binding region" description="HMG box" evidence="3">
    <location>
        <begin position="128"/>
        <end position="196"/>
    </location>
</feature>
<dbReference type="GO" id="GO:0005634">
    <property type="term" value="C:nucleus"/>
    <property type="evidence" value="ECO:0007669"/>
    <property type="project" value="UniProtKB-UniRule"/>
</dbReference>
<feature type="region of interest" description="Disordered" evidence="4">
    <location>
        <begin position="38"/>
        <end position="104"/>
    </location>
</feature>
<feature type="domain" description="HMG box" evidence="5">
    <location>
        <begin position="128"/>
        <end position="196"/>
    </location>
</feature>
<evidence type="ECO:0000256" key="4">
    <source>
        <dbReference type="SAM" id="MobiDB-lite"/>
    </source>
</evidence>
<evidence type="ECO:0000256" key="1">
    <source>
        <dbReference type="ARBA" id="ARBA00023125"/>
    </source>
</evidence>
<proteinExistence type="predicted"/>
<feature type="compositionally biased region" description="Polar residues" evidence="4">
    <location>
        <begin position="38"/>
        <end position="48"/>
    </location>
</feature>
<evidence type="ECO:0000256" key="2">
    <source>
        <dbReference type="ARBA" id="ARBA00023242"/>
    </source>
</evidence>
<feature type="region of interest" description="Disordered" evidence="4">
    <location>
        <begin position="522"/>
        <end position="543"/>
    </location>
</feature>
<dbReference type="GO" id="GO:0000981">
    <property type="term" value="F:DNA-binding transcription factor activity, RNA polymerase II-specific"/>
    <property type="evidence" value="ECO:0007669"/>
    <property type="project" value="TreeGrafter"/>
</dbReference>
<organism evidence="6 7">
    <name type="scientific">Rhizoctonia solani</name>
    <dbReference type="NCBI Taxonomy" id="456999"/>
    <lineage>
        <taxon>Eukaryota</taxon>
        <taxon>Fungi</taxon>
        <taxon>Dikarya</taxon>
        <taxon>Basidiomycota</taxon>
        <taxon>Agaricomycotina</taxon>
        <taxon>Agaricomycetes</taxon>
        <taxon>Cantharellales</taxon>
        <taxon>Ceratobasidiaceae</taxon>
        <taxon>Rhizoctonia</taxon>
    </lineage>
</organism>
<dbReference type="CDD" id="cd01389">
    <property type="entry name" value="HMG-box_ROX1-like"/>
    <property type="match status" value="1"/>
</dbReference>
<evidence type="ECO:0000313" key="7">
    <source>
        <dbReference type="Proteomes" id="UP000663853"/>
    </source>
</evidence>
<feature type="region of interest" description="Disordered" evidence="4">
    <location>
        <begin position="194"/>
        <end position="238"/>
    </location>
</feature>
<name>A0A8H3B327_9AGAM</name>
<sequence length="592" mass="64542">MVHQSLRLAPACIDSFHLFPDTSISLSALQNASGSYHNEPAYTTSNDTFSRDSPRFPTEGEAPNHQLYYPSNDSLLSSGGSALQARASPELNDTPTSPHEDLDSIQTGAVGPIRVAKSHSRRQPPGHIPRPRNAFILYRSWYVRQGFLSDVENDHREISRIVGKIWKQMSPEEQAPWRAMAEEEKAEHARMYPNYKYSPNSRRDAAAAASPTRRNAPTRPSAARSRKTKPCETSVKKRSDAIAGAFVSGSRKLSLTVGTRKIDEQIKADEESEAVVQIQALTLAYPTSPSDRSSVEPERPSSPVHCGASPTVLVSASNDRAVGLDVPGTLPDLTYEPTGDFSLAACSMLPGEFNPDSVQLLPPDEYYRSETFFNTALRSYYDVDAGLGTSLTCDDMTDFSSFKFPTDSNLYPESSYTNATPNHLRVASEPELSPFDRIALEGTPAGHPGATSFDTPVWDGLFASSSSPSNATSSLSSDSFSNFSWSQSRDYSGAEKYSASSVSGDDHGLFSEWCNPDSPVATDSSDVGVLTPTSISSGAPSPPLTLAYPSPTYPQKHSALLYHSWETSYEDIDAYERALGDIKAEIDDHRIF</sequence>
<dbReference type="AlphaFoldDB" id="A0A8H3B327"/>
<feature type="region of interest" description="Disordered" evidence="4">
    <location>
        <begin position="286"/>
        <end position="306"/>
    </location>
</feature>
<dbReference type="PANTHER" id="PTHR45789:SF2">
    <property type="entry name" value="FI18025P1"/>
    <property type="match status" value="1"/>
</dbReference>
<accession>A0A8H3B327</accession>
<feature type="compositionally biased region" description="Low complexity" evidence="4">
    <location>
        <begin position="74"/>
        <end position="88"/>
    </location>
</feature>
<reference evidence="6" key="1">
    <citation type="submission" date="2021-01" db="EMBL/GenBank/DDBJ databases">
        <authorList>
            <person name="Kaushik A."/>
        </authorList>
    </citation>
    <scope>NUCLEOTIDE SEQUENCE</scope>
    <source>
        <strain evidence="6">AG6-10EEA</strain>
    </source>
</reference>
<dbReference type="Pfam" id="PF00505">
    <property type="entry name" value="HMG_box"/>
    <property type="match status" value="1"/>
</dbReference>
<dbReference type="InterPro" id="IPR036910">
    <property type="entry name" value="HMG_box_dom_sf"/>
</dbReference>
<protein>
    <recommendedName>
        <fullName evidence="5">HMG box domain-containing protein</fullName>
    </recommendedName>
</protein>
<dbReference type="PANTHER" id="PTHR45789">
    <property type="entry name" value="FI18025P1"/>
    <property type="match status" value="1"/>
</dbReference>
<dbReference type="GO" id="GO:0000978">
    <property type="term" value="F:RNA polymerase II cis-regulatory region sequence-specific DNA binding"/>
    <property type="evidence" value="ECO:0007669"/>
    <property type="project" value="TreeGrafter"/>
</dbReference>
<keyword evidence="2 3" id="KW-0539">Nucleus</keyword>
<keyword evidence="1 3" id="KW-0238">DNA-binding</keyword>
<evidence type="ECO:0000259" key="5">
    <source>
        <dbReference type="PROSITE" id="PS50118"/>
    </source>
</evidence>
<dbReference type="EMBL" id="CAJMXA010000913">
    <property type="protein sequence ID" value="CAE6446331.1"/>
    <property type="molecule type" value="Genomic_DNA"/>
</dbReference>
<evidence type="ECO:0000256" key="3">
    <source>
        <dbReference type="PROSITE-ProRule" id="PRU00267"/>
    </source>
</evidence>
<dbReference type="InterPro" id="IPR009071">
    <property type="entry name" value="HMG_box_dom"/>
</dbReference>
<feature type="compositionally biased region" description="Polar residues" evidence="4">
    <location>
        <begin position="522"/>
        <end position="539"/>
    </location>
</feature>
<feature type="compositionally biased region" description="Low complexity" evidence="4">
    <location>
        <begin position="206"/>
        <end position="223"/>
    </location>
</feature>
<dbReference type="SMART" id="SM00398">
    <property type="entry name" value="HMG"/>
    <property type="match status" value="1"/>
</dbReference>
<comment type="caution">
    <text evidence="6">The sequence shown here is derived from an EMBL/GenBank/DDBJ whole genome shotgun (WGS) entry which is preliminary data.</text>
</comment>
<dbReference type="PROSITE" id="PS50118">
    <property type="entry name" value="HMG_BOX_2"/>
    <property type="match status" value="1"/>
</dbReference>
<dbReference type="Proteomes" id="UP000663853">
    <property type="component" value="Unassembled WGS sequence"/>
</dbReference>
<dbReference type="Gene3D" id="1.10.30.10">
    <property type="entry name" value="High mobility group box domain"/>
    <property type="match status" value="1"/>
</dbReference>
<dbReference type="InterPro" id="IPR051356">
    <property type="entry name" value="SOX/SOX-like_TF"/>
</dbReference>
<dbReference type="SUPFAM" id="SSF47095">
    <property type="entry name" value="HMG-box"/>
    <property type="match status" value="1"/>
</dbReference>
<gene>
    <name evidence="6" type="ORF">RDB_LOCUS43225</name>
</gene>
<evidence type="ECO:0000313" key="6">
    <source>
        <dbReference type="EMBL" id="CAE6446331.1"/>
    </source>
</evidence>